<protein>
    <recommendedName>
        <fullName evidence="3">C2H2-type domain-containing protein</fullName>
    </recommendedName>
</protein>
<organism evidence="1 2">
    <name type="scientific">Glomus cerebriforme</name>
    <dbReference type="NCBI Taxonomy" id="658196"/>
    <lineage>
        <taxon>Eukaryota</taxon>
        <taxon>Fungi</taxon>
        <taxon>Fungi incertae sedis</taxon>
        <taxon>Mucoromycota</taxon>
        <taxon>Glomeromycotina</taxon>
        <taxon>Glomeromycetes</taxon>
        <taxon>Glomerales</taxon>
        <taxon>Glomeraceae</taxon>
        <taxon>Glomus</taxon>
    </lineage>
</organism>
<dbReference type="OrthoDB" id="10607380at2759"/>
<dbReference type="Proteomes" id="UP000265703">
    <property type="component" value="Unassembled WGS sequence"/>
</dbReference>
<reference evidence="1 2" key="1">
    <citation type="submission" date="2018-06" db="EMBL/GenBank/DDBJ databases">
        <title>Comparative genomics reveals the genomic features of Rhizophagus irregularis, R. cerebriforme, R. diaphanum and Gigaspora rosea, and their symbiotic lifestyle signature.</title>
        <authorList>
            <person name="Morin E."/>
            <person name="San Clemente H."/>
            <person name="Chen E.C.H."/>
            <person name="De La Providencia I."/>
            <person name="Hainaut M."/>
            <person name="Kuo A."/>
            <person name="Kohler A."/>
            <person name="Murat C."/>
            <person name="Tang N."/>
            <person name="Roy S."/>
            <person name="Loubradou J."/>
            <person name="Henrissat B."/>
            <person name="Grigoriev I.V."/>
            <person name="Corradi N."/>
            <person name="Roux C."/>
            <person name="Martin F.M."/>
        </authorList>
    </citation>
    <scope>NUCLEOTIDE SEQUENCE [LARGE SCALE GENOMIC DNA]</scope>
    <source>
        <strain evidence="1 2">DAOM 227022</strain>
    </source>
</reference>
<dbReference type="AlphaFoldDB" id="A0A397ST43"/>
<evidence type="ECO:0000313" key="1">
    <source>
        <dbReference type="EMBL" id="RIA89330.1"/>
    </source>
</evidence>
<name>A0A397ST43_9GLOM</name>
<keyword evidence="2" id="KW-1185">Reference proteome</keyword>
<gene>
    <name evidence="1" type="ORF">C1645_825026</name>
</gene>
<dbReference type="EMBL" id="QKYT01000224">
    <property type="protein sequence ID" value="RIA89330.1"/>
    <property type="molecule type" value="Genomic_DNA"/>
</dbReference>
<evidence type="ECO:0000313" key="2">
    <source>
        <dbReference type="Proteomes" id="UP000265703"/>
    </source>
</evidence>
<accession>A0A397ST43</accession>
<proteinExistence type="predicted"/>
<comment type="caution">
    <text evidence="1">The sequence shown here is derived from an EMBL/GenBank/DDBJ whole genome shotgun (WGS) entry which is preliminary data.</text>
</comment>
<sequence>MSYQCPFCLRIFSSRSAYSQHVKCYILSANLTNSEESDLITDTNDMSLGSKNFSSDVMNEGDSDKINENDQSFLNYDDQSMLFSEGSNRSMSFDKGISISEGDKSNLISETNSNEDVFKNILKDVSDLK</sequence>
<evidence type="ECO:0008006" key="3">
    <source>
        <dbReference type="Google" id="ProtNLM"/>
    </source>
</evidence>